<proteinExistence type="predicted"/>
<sequence>VILPSTLLQFCRHTGEISLRWNSRCLLHNFLRSFLCRVALRILMDSSALMYHRALMGSISTALMLVLKILLILNHSAKIRSSPLMFFSSPLMFGSTRNLSSPLVFGISSLLISSTLMLMGLYCHKGFNLGVVPGIKINNLEIIDARGYNRSLISSRVIEAYLIQAFSMKLEFHSWKPLQKFYKCRTSFYGHGLRDQEPNGKPTKVEQC</sequence>
<reference evidence="2 3" key="1">
    <citation type="submission" date="2020-10" db="EMBL/GenBank/DDBJ databases">
        <title>The Coptis chinensis genome and diversification of protoberbering-type alkaloids.</title>
        <authorList>
            <person name="Wang B."/>
            <person name="Shu S."/>
            <person name="Song C."/>
            <person name="Liu Y."/>
        </authorList>
    </citation>
    <scope>NUCLEOTIDE SEQUENCE [LARGE SCALE GENOMIC DNA]</scope>
    <source>
        <strain evidence="2">HL-2020</strain>
        <tissue evidence="2">Leaf</tissue>
    </source>
</reference>
<keyword evidence="1" id="KW-0472">Membrane</keyword>
<protein>
    <submittedName>
        <fullName evidence="2">Uncharacterized protein</fullName>
    </submittedName>
</protein>
<organism evidence="2 3">
    <name type="scientific">Coptis chinensis</name>
    <dbReference type="NCBI Taxonomy" id="261450"/>
    <lineage>
        <taxon>Eukaryota</taxon>
        <taxon>Viridiplantae</taxon>
        <taxon>Streptophyta</taxon>
        <taxon>Embryophyta</taxon>
        <taxon>Tracheophyta</taxon>
        <taxon>Spermatophyta</taxon>
        <taxon>Magnoliopsida</taxon>
        <taxon>Ranunculales</taxon>
        <taxon>Ranunculaceae</taxon>
        <taxon>Coptidoideae</taxon>
        <taxon>Coptis</taxon>
    </lineage>
</organism>
<feature type="non-terminal residue" evidence="2">
    <location>
        <position position="1"/>
    </location>
</feature>
<dbReference type="AlphaFoldDB" id="A0A835LT10"/>
<feature type="transmembrane region" description="Helical" evidence="1">
    <location>
        <begin position="102"/>
        <end position="122"/>
    </location>
</feature>
<keyword evidence="3" id="KW-1185">Reference proteome</keyword>
<keyword evidence="1" id="KW-1133">Transmembrane helix</keyword>
<accession>A0A835LT10</accession>
<name>A0A835LT10_9MAGN</name>
<dbReference type="Proteomes" id="UP000631114">
    <property type="component" value="Unassembled WGS sequence"/>
</dbReference>
<feature type="transmembrane region" description="Helical" evidence="1">
    <location>
        <begin position="54"/>
        <end position="73"/>
    </location>
</feature>
<gene>
    <name evidence="2" type="ORF">IFM89_026539</name>
</gene>
<evidence type="ECO:0000313" key="2">
    <source>
        <dbReference type="EMBL" id="KAF9602334.1"/>
    </source>
</evidence>
<keyword evidence="1" id="KW-0812">Transmembrane</keyword>
<evidence type="ECO:0000313" key="3">
    <source>
        <dbReference type="Proteomes" id="UP000631114"/>
    </source>
</evidence>
<comment type="caution">
    <text evidence="2">The sequence shown here is derived from an EMBL/GenBank/DDBJ whole genome shotgun (WGS) entry which is preliminary data.</text>
</comment>
<dbReference type="EMBL" id="JADFTS010000006">
    <property type="protein sequence ID" value="KAF9602334.1"/>
    <property type="molecule type" value="Genomic_DNA"/>
</dbReference>
<dbReference type="OrthoDB" id="427480at2759"/>
<evidence type="ECO:0000256" key="1">
    <source>
        <dbReference type="SAM" id="Phobius"/>
    </source>
</evidence>